<feature type="compositionally biased region" description="Pro residues" evidence="1">
    <location>
        <begin position="18"/>
        <end position="29"/>
    </location>
</feature>
<feature type="region of interest" description="Disordered" evidence="1">
    <location>
        <begin position="1"/>
        <end position="48"/>
    </location>
</feature>
<dbReference type="Proteomes" id="UP000610124">
    <property type="component" value="Unassembled WGS sequence"/>
</dbReference>
<proteinExistence type="predicted"/>
<evidence type="ECO:0000313" key="3">
    <source>
        <dbReference type="Proteomes" id="UP000610124"/>
    </source>
</evidence>
<dbReference type="EMBL" id="BMUB01000015">
    <property type="protein sequence ID" value="GGU94134.1"/>
    <property type="molecule type" value="Genomic_DNA"/>
</dbReference>
<reference evidence="2 3" key="1">
    <citation type="journal article" date="2014" name="Int. J. Syst. Evol. Microbiol.">
        <title>Complete genome sequence of Corynebacterium casei LMG S-19264T (=DSM 44701T), isolated from a smear-ripened cheese.</title>
        <authorList>
            <consortium name="US DOE Joint Genome Institute (JGI-PGF)"/>
            <person name="Walter F."/>
            <person name="Albersmeier A."/>
            <person name="Kalinowski J."/>
            <person name="Ruckert C."/>
        </authorList>
    </citation>
    <scope>NUCLEOTIDE SEQUENCE [LARGE SCALE GENOMIC DNA]</scope>
    <source>
        <strain evidence="2 3">JCM 4434</strain>
    </source>
</reference>
<comment type="caution">
    <text evidence="2">The sequence shown here is derived from an EMBL/GenBank/DDBJ whole genome shotgun (WGS) entry which is preliminary data.</text>
</comment>
<gene>
    <name evidence="2" type="ORF">GCM10010502_54950</name>
</gene>
<protein>
    <submittedName>
        <fullName evidence="2">Uncharacterized protein</fullName>
    </submittedName>
</protein>
<evidence type="ECO:0000313" key="2">
    <source>
        <dbReference type="EMBL" id="GGU94134.1"/>
    </source>
</evidence>
<organism evidence="2 3">
    <name type="scientific">Kitasatospora aureofaciens</name>
    <name type="common">Streptomyces aureofaciens</name>
    <dbReference type="NCBI Taxonomy" id="1894"/>
    <lineage>
        <taxon>Bacteria</taxon>
        <taxon>Bacillati</taxon>
        <taxon>Actinomycetota</taxon>
        <taxon>Actinomycetes</taxon>
        <taxon>Kitasatosporales</taxon>
        <taxon>Streptomycetaceae</taxon>
        <taxon>Kitasatospora</taxon>
    </lineage>
</organism>
<sequence>MSRTRPKGTAMGDHSKPAPDPGKGSPPPGNADSKVDKPAGGTGKHKKG</sequence>
<evidence type="ECO:0000256" key="1">
    <source>
        <dbReference type="SAM" id="MobiDB-lite"/>
    </source>
</evidence>
<accession>A0A8H9LXP2</accession>
<name>A0A8H9LXP2_KITAU</name>
<dbReference type="AlphaFoldDB" id="A0A8H9LXP2"/>